<keyword evidence="20" id="KW-1185">Reference proteome</keyword>
<evidence type="ECO:0000256" key="4">
    <source>
        <dbReference type="ARBA" id="ARBA00022530"/>
    </source>
</evidence>
<evidence type="ECO:0000313" key="20">
    <source>
        <dbReference type="Proteomes" id="UP000424527"/>
    </source>
</evidence>
<evidence type="ECO:0000256" key="14">
    <source>
        <dbReference type="SAM" id="MobiDB-lite"/>
    </source>
</evidence>
<dbReference type="Proteomes" id="UP000424527">
    <property type="component" value="Unassembled WGS sequence"/>
</dbReference>
<keyword evidence="8" id="KW-0130">Cell adhesion</keyword>
<evidence type="ECO:0000259" key="17">
    <source>
        <dbReference type="PROSITE" id="PS50234"/>
    </source>
</evidence>
<dbReference type="FunFam" id="2.10.25.10:FF:000674">
    <property type="entry name" value="Mucin-2"/>
    <property type="match status" value="1"/>
</dbReference>
<dbReference type="Gene3D" id="2.10.25.10">
    <property type="entry name" value="Laminin"/>
    <property type="match status" value="3"/>
</dbReference>
<dbReference type="InterPro" id="IPR036084">
    <property type="entry name" value="Ser_inhib-like_sf"/>
</dbReference>
<dbReference type="Pfam" id="PF00094">
    <property type="entry name" value="VWD"/>
    <property type="match status" value="5"/>
</dbReference>
<dbReference type="SUPFAM" id="SSF53300">
    <property type="entry name" value="vWA-like"/>
    <property type="match status" value="3"/>
</dbReference>
<evidence type="ECO:0000259" key="16">
    <source>
        <dbReference type="PROSITE" id="PS50184"/>
    </source>
</evidence>
<feature type="disulfide bond" evidence="13">
    <location>
        <begin position="3138"/>
        <end position="3192"/>
    </location>
</feature>
<feature type="region of interest" description="Disordered" evidence="14">
    <location>
        <begin position="1847"/>
        <end position="1895"/>
    </location>
</feature>
<evidence type="ECO:0000256" key="13">
    <source>
        <dbReference type="PROSITE-ProRule" id="PRU00039"/>
    </source>
</evidence>
<dbReference type="EMBL" id="REGW02000005">
    <property type="protein sequence ID" value="KAE8296345.1"/>
    <property type="molecule type" value="Genomic_DNA"/>
</dbReference>
<keyword evidence="6" id="KW-0356">Hemostasis</keyword>
<keyword evidence="11" id="KW-0325">Glycoprotein</keyword>
<dbReference type="Pfam" id="PF01826">
    <property type="entry name" value="TIL"/>
    <property type="match status" value="2"/>
</dbReference>
<evidence type="ECO:0000256" key="5">
    <source>
        <dbReference type="ARBA" id="ARBA00022685"/>
    </source>
</evidence>
<evidence type="ECO:0000313" key="19">
    <source>
        <dbReference type="EMBL" id="KAE8296345.1"/>
    </source>
</evidence>
<feature type="domain" description="VWFC" evidence="16">
    <location>
        <begin position="2681"/>
        <end position="2753"/>
    </location>
</feature>
<evidence type="ECO:0000256" key="2">
    <source>
        <dbReference type="ARBA" id="ARBA00016619"/>
    </source>
</evidence>
<name>A0A6G0IXU1_LARCR</name>
<dbReference type="SMART" id="SM00832">
    <property type="entry name" value="C8"/>
    <property type="match status" value="5"/>
</dbReference>
<dbReference type="InterPro" id="IPR036465">
    <property type="entry name" value="vWFA_dom_sf"/>
</dbReference>
<dbReference type="Pfam" id="PF08742">
    <property type="entry name" value="C8"/>
    <property type="match status" value="5"/>
</dbReference>
<evidence type="ECO:0000256" key="9">
    <source>
        <dbReference type="ARBA" id="ARBA00023084"/>
    </source>
</evidence>
<organism evidence="19 20">
    <name type="scientific">Larimichthys crocea</name>
    <name type="common">Large yellow croaker</name>
    <name type="synonym">Pseudosciaena crocea</name>
    <dbReference type="NCBI Taxonomy" id="215358"/>
    <lineage>
        <taxon>Eukaryota</taxon>
        <taxon>Metazoa</taxon>
        <taxon>Chordata</taxon>
        <taxon>Craniata</taxon>
        <taxon>Vertebrata</taxon>
        <taxon>Euteleostomi</taxon>
        <taxon>Actinopterygii</taxon>
        <taxon>Neopterygii</taxon>
        <taxon>Teleostei</taxon>
        <taxon>Neoteleostei</taxon>
        <taxon>Acanthomorphata</taxon>
        <taxon>Eupercaria</taxon>
        <taxon>Sciaenidae</taxon>
        <taxon>Larimichthys</taxon>
    </lineage>
</organism>
<dbReference type="SUPFAM" id="SSF57567">
    <property type="entry name" value="Serine protease inhibitors"/>
    <property type="match status" value="3"/>
</dbReference>
<proteinExistence type="predicted"/>
<dbReference type="PROSITE" id="PS01208">
    <property type="entry name" value="VWFC_1"/>
    <property type="match status" value="3"/>
</dbReference>
<dbReference type="InterPro" id="IPR014853">
    <property type="entry name" value="VWF/SSPO/ZAN-like_Cys-rich_dom"/>
</dbReference>
<comment type="caution">
    <text evidence="13">Lacks conserved residue(s) required for the propagation of feature annotation.</text>
</comment>
<dbReference type="PANTHER" id="PTHR11339">
    <property type="entry name" value="EXTRACELLULAR MATRIX GLYCOPROTEIN RELATED"/>
    <property type="match status" value="1"/>
</dbReference>
<comment type="subunit">
    <text evidence="12">Multimeric. Interacts with F8.</text>
</comment>
<dbReference type="InterPro" id="IPR050780">
    <property type="entry name" value="Mucin_vWF_Thrombospondin_sf"/>
</dbReference>
<dbReference type="PROSITE" id="PS50184">
    <property type="entry name" value="VWFC_2"/>
    <property type="match status" value="3"/>
</dbReference>
<reference evidence="19 20" key="1">
    <citation type="submission" date="2019-07" db="EMBL/GenBank/DDBJ databases">
        <title>Chromosome genome assembly for large yellow croaker.</title>
        <authorList>
            <person name="Xiao S."/>
        </authorList>
    </citation>
    <scope>NUCLEOTIDE SEQUENCE [LARGE SCALE GENOMIC DNA]</scope>
    <source>
        <strain evidence="19">JMULYC20181020</strain>
        <tissue evidence="19">Muscle</tissue>
    </source>
</reference>
<feature type="domain" description="VWFD" evidence="18">
    <location>
        <begin position="2355"/>
        <end position="2537"/>
    </location>
</feature>
<feature type="domain" description="VWFA" evidence="17">
    <location>
        <begin position="1661"/>
        <end position="1834"/>
    </location>
</feature>
<dbReference type="CDD" id="cd01450">
    <property type="entry name" value="vWFA_subfamily_ECM"/>
    <property type="match status" value="2"/>
</dbReference>
<feature type="domain" description="CTCK" evidence="15">
    <location>
        <begin position="3112"/>
        <end position="3200"/>
    </location>
</feature>
<sequence>MCIGSSTNHVVRFDGLALRLDRDGLCTYTLLTVSSGISEGSEVKLHSGPCQDSANYNQVCMKAIEVIHGSYKLLLKDDVTAIVGREELLLPWRHAGIELVRYGGVMLELKSAHGYVLTFTPQSNEFTITLSSFTTTGQTAGLCGVCGEEKFNVLYLRNGNSTTDQPAFISDWTVAGDGGVCVPKRKAVCVSGAAMGCQALRSEVFEQCHAHIPVQLFLAKCEEQACEESDVCELISAYARLCRQSGVCVNWRSPHLCPLHCPSSMEYDACRTGCVEDCGTIQMFPGDWSVARVCKKEECALQAPPTCPTHRQMTVKKTQCCDAFECTCNCQNSTRTCPAGFITTSSTNDCGCTETNCVPDKVCVVGGVIHPVGSDWKEGCEKCSCSQLQDKDTLLHIAQCTPPVCDRTCPQGSTYTLLNGECCGKCTPTSCTESRGDMRGDTLIGGVLRQVGEVWQSPHDKCVLHRCVKMKDEVFITTENVSCPVMDTPSCPLGTELRCNTQDCCPLCHCAPMDACVYNHTLIGGFTLQKKEDACCGRCVPTACVNTMPDGSVISVKVNTTSEDGCNLYTCGVNSRGDLVLRTKVTTCPPFNRQTCLDQGGKISQIGTTCCEMCTEPECWKTLGVPNYIKVDDCQSEQQIELHYCEGKCRSKSMYSLERAAVEQDCVCCAAVETEPLSVPVILSLPYASNTVFVGSELGFYKLWSEEFGFTVTIDNAANIALTLTKHHANRTCGLCGNFNSASADEYTAQEGFLTDDSYDFANSWMVKGAGQSCRRVSTPSQSCNSTKQTSAIMSSCSMLQTSSVFLQCAHLVSPEAFMWLCQEEACRCEKTDEEDCYCPILLEYARTCHSHGILLHGWLAESQCLPKCPFGMQYSECTKSCSTTCHSLNIQEVCKEECMDGCTCPGECLVVGQSHYKTFDNKFFTFTGHCQYLLARDCGKDSGFSVIIENVQCADDQDAVCTRSVTLSLPSLEDMTVKLKHGGVVSVNSMDIQTPMHHGRLIIQRSVQSSVHVKFGDDLRLDWDGRGRVLLKLGPQWAGRTCGLCGNYNGNQGDDFMSESGLVEAGPQAFSQSWRINGDCESTTKHETDPCAINPKRVRFAEEACSVMMSDVFTPCHFLVNPAPFQRFCRYDVCACEDGEECLCSALSAYSAACTARGVLLNWRSPSLCALECTGGQVYEACGSVCDRTCRALSGAEAGCKKERVCEEGCFCPAGKYLSDSGECVTSDTCTCLHDGQLYQPNDVYADHNSICYCENGSMRCSSPEKSNLLSDLFYDDDLAPSRERRSAQCPPPLIHTDCDAGEKGLECARTCRNLDLPCVSLACIPGCLCPPGTVGVNLHCARLTCSLVYSVCENRKWRCTEKVCDGVCRTVGERHFISFDGFKYSFPGLCQYVLVQDMCNGEEGSFRVLVKNDGCGTVGHRCAKAITIFYQGGLIVMQDGEVKMKKPVLHGSQVEIVRSGQFYTLLLGKEISLSWDKGTRLLVHISATYRGKVCGLCGNFDGNVNNDLMSSNNQLEVDSSHFGNSWKVHPSCADVEQVDAEPYVEMCVEAACSCPSVGDCACFCDVIAAYAQACSERGVSISWRSNELCPVSCEELNPRSPGVGEELCQWSHCDNNNLSCEVCAPFNMLTTTAPTPTYAFTTLPFTTLIPENSCDRAMDLAFLLDGSSALSEDEFQATKDFTLRVVERFRMGSAHTRATVLLYHSRVKTNDLQVQKWLFKKAVRELHYTGGSAAFLDEAVKYLSINIYDKNKREHAGRVAIILTASENPRSVRTMTRMLRKKPITILTVALGPGVNMGQINEITKVNPENRAYVLSSTGELPDRLLELTDYLCTLGMEPEVPKPLTTAKTKAHPGTTTTTTAPRLEPNPTKHLPKAPMSTTPSGLSPITTSSSPISPATDVTFIVEGSDSVGEVNFNKTLLFLEEVISQLAEEKELIRITVIQYSVTVTVEISRWEIRRQRSLLMQRLREIRWRGGSKTNTGTAVTTFQEKHSRGPTVPQLVFLVTENPPTDTVTRPPSTSTSTYVYPIGVGPKIHEIDLQPFSYPQRPIIVDHYNNLTNVVHRVVNITRTTVRHHTPLLVLPTLASLPPSVPCKKPVDVLFLLKAGKQIEDMKTFVKAFINNADIGLNGTQVSVVQYGDTNIAELTWKDEQSKSHLLNLVESIPSRTTAAPALGSALRFAVQTAISTVSGGRVGVAKAVVMLVTEKSVDDVKPAANEALASGVSVFPIGVGPDYDTNELRALGRHGNQDNTLQLNSMDQLLMLLTLDHGYTEKICRAGPPGVCVDDNGNERKPGESWLLEDGCHSVLCNPSGVVTVQSHKVSCDRLEPPACSNNMPPVRVQETCGCHWECPCMCTGSSTNHVVRFDGLALRLDRDGLCTYTLLTVSSGISEGSEVKLHSGPCQDSANYNQVCMKAIEVIHGSYKLLLKDDVTAMVDRKELSLPWRHAGIELVRYGGVMLQLKSVHGYVLTFTPQSNEFTITLSSSTTTGQTAGLCGVCGEEKFNVLYLRNGNSTTDQPAFISDWTVAGDGGVCVPKRKAVCVSGAAMGCQALRSEVFEQCHAHIPVQLFLAKCEEQACEESDVCELISAYARLCRQSGVCVNWRSPHLCPLHCPSSMEYDACRTGCVEDCGSIQMFPGDWSVARGNQSSCMETPTEGCFCTGGTVLHHGQCVSPEACGQCVDHHGHTYMYMQSWVPDENPCLICMCLDQEHINCTARPCNDVKAPACGPCEILRERRGSKCCPEYECVCDVVNCALPEAPRCQDGQTVVLKNPGECQPIHECVCKKEVCVLQSLPACPAHRQRSVKKTQCCDAFECTCNCQNSTRTCPAGFITTSSTNDCGCTETNCVPDKVCVVGGVIHPVGSDWKEGCEKCSCSQLQDKDTLLHIAQCTPPVCDRTCPQVGEVWQSPHDKCVLHRCVKMKDEVFIATENVSCPVMDTPSCPLGTELRCNTQDCCPLCHCAPMNACVYNHTLIGAGERLMVDLCTHCDCMVEGGVVRKYRLSCKRTTCPNCPMGYTLQKEEDACCGRCVPTACVSTMPDGRVISVKVNTTSEDGCSLYHCGVNSRGDLVLQTKVTTCPPFNRQACLDHGGKISQIGTTCCEMCTEPECRSTLGTLNYIRVDDCQSEQRIELHYCEGKCRSKSMYSLERAAVEQDCVCCAAVETEPLSVPVMCANGTRSHHTVLSVTACDCLSRHCT</sequence>
<feature type="disulfide bond" evidence="13">
    <location>
        <begin position="3127"/>
        <end position="3176"/>
    </location>
</feature>
<dbReference type="PROSITE" id="PS50234">
    <property type="entry name" value="VWFA"/>
    <property type="match status" value="3"/>
</dbReference>
<dbReference type="GO" id="GO:0005615">
    <property type="term" value="C:extracellular space"/>
    <property type="evidence" value="ECO:0007669"/>
    <property type="project" value="TreeGrafter"/>
</dbReference>
<keyword evidence="5" id="KW-0165">Cleavage on pair of basic residues</keyword>
<dbReference type="GO" id="GO:0031012">
    <property type="term" value="C:extracellular matrix"/>
    <property type="evidence" value="ECO:0007669"/>
    <property type="project" value="TreeGrafter"/>
</dbReference>
<feature type="domain" description="VWFA" evidence="17">
    <location>
        <begin position="1902"/>
        <end position="2067"/>
    </location>
</feature>
<evidence type="ECO:0000256" key="7">
    <source>
        <dbReference type="ARBA" id="ARBA00022737"/>
    </source>
</evidence>
<dbReference type="InterPro" id="IPR002919">
    <property type="entry name" value="TIL_dom"/>
</dbReference>
<evidence type="ECO:0000256" key="8">
    <source>
        <dbReference type="ARBA" id="ARBA00022889"/>
    </source>
</evidence>
<gene>
    <name evidence="19" type="ORF">D5F01_LYC05099</name>
</gene>
<evidence type="ECO:0000256" key="6">
    <source>
        <dbReference type="ARBA" id="ARBA00022696"/>
    </source>
</evidence>
<evidence type="ECO:0000259" key="18">
    <source>
        <dbReference type="PROSITE" id="PS51233"/>
    </source>
</evidence>
<dbReference type="Pfam" id="PF00092">
    <property type="entry name" value="VWA"/>
    <property type="match status" value="3"/>
</dbReference>
<dbReference type="SMART" id="SM00041">
    <property type="entry name" value="CT"/>
    <property type="match status" value="2"/>
</dbReference>
<evidence type="ECO:0000256" key="10">
    <source>
        <dbReference type="ARBA" id="ARBA00023157"/>
    </source>
</evidence>
<evidence type="ECO:0000256" key="12">
    <source>
        <dbReference type="ARBA" id="ARBA00025858"/>
    </source>
</evidence>
<keyword evidence="4" id="KW-0272">Extracellular matrix</keyword>
<evidence type="ECO:0000256" key="11">
    <source>
        <dbReference type="ARBA" id="ARBA00023180"/>
    </source>
</evidence>
<dbReference type="InterPro" id="IPR001846">
    <property type="entry name" value="VWF_type-D"/>
</dbReference>
<dbReference type="GO" id="GO:0007596">
    <property type="term" value="P:blood coagulation"/>
    <property type="evidence" value="ECO:0007669"/>
    <property type="project" value="TreeGrafter"/>
</dbReference>
<feature type="disulfide bond" evidence="13">
    <location>
        <begin position="619"/>
        <end position="669"/>
    </location>
</feature>
<evidence type="ECO:0000259" key="15">
    <source>
        <dbReference type="PROSITE" id="PS01225"/>
    </source>
</evidence>
<feature type="domain" description="VWFC" evidence="16">
    <location>
        <begin position="361"/>
        <end position="427"/>
    </location>
</feature>
<dbReference type="PROSITE" id="PS01185">
    <property type="entry name" value="CTCK_1"/>
    <property type="match status" value="1"/>
</dbReference>
<keyword evidence="7" id="KW-0677">Repeat</keyword>
<feature type="compositionally biased region" description="Low complexity" evidence="14">
    <location>
        <begin position="1848"/>
        <end position="1865"/>
    </location>
</feature>
<feature type="disulfide bond" evidence="13">
    <location>
        <begin position="3112"/>
        <end position="3162"/>
    </location>
</feature>
<protein>
    <recommendedName>
        <fullName evidence="2">von Willebrand factor</fullName>
    </recommendedName>
</protein>
<dbReference type="SMART" id="SM00327">
    <property type="entry name" value="VWA"/>
    <property type="match status" value="3"/>
</dbReference>
<dbReference type="SMART" id="SM00216">
    <property type="entry name" value="VWD"/>
    <property type="match status" value="4"/>
</dbReference>
<evidence type="ECO:0000256" key="3">
    <source>
        <dbReference type="ARBA" id="ARBA00022525"/>
    </source>
</evidence>
<dbReference type="Gene3D" id="3.40.50.410">
    <property type="entry name" value="von Willebrand factor, type A domain"/>
    <property type="match status" value="3"/>
</dbReference>
<dbReference type="CDD" id="cd19941">
    <property type="entry name" value="TIL"/>
    <property type="match status" value="3"/>
</dbReference>
<feature type="domain" description="VWFA" evidence="17">
    <location>
        <begin position="2101"/>
        <end position="2277"/>
    </location>
</feature>
<feature type="domain" description="VWFD" evidence="18">
    <location>
        <begin position="594"/>
        <end position="775"/>
    </location>
</feature>
<keyword evidence="10 13" id="KW-1015">Disulfide bond</keyword>
<feature type="domain" description="CTCK" evidence="15">
    <location>
        <begin position="619"/>
        <end position="679"/>
    </location>
</feature>
<feature type="domain" description="VWFD" evidence="18">
    <location>
        <begin position="1368"/>
        <end position="1535"/>
    </location>
</feature>
<dbReference type="SMART" id="SM00214">
    <property type="entry name" value="VWC"/>
    <property type="match status" value="5"/>
</dbReference>
<feature type="domain" description="VWFD" evidence="18">
    <location>
        <begin position="907"/>
        <end position="1082"/>
    </location>
</feature>
<evidence type="ECO:0000256" key="1">
    <source>
        <dbReference type="ARBA" id="ARBA00004498"/>
    </source>
</evidence>
<dbReference type="GO" id="GO:0031589">
    <property type="term" value="P:cell-substrate adhesion"/>
    <property type="evidence" value="ECO:0007669"/>
    <property type="project" value="TreeGrafter"/>
</dbReference>
<dbReference type="InterPro" id="IPR001007">
    <property type="entry name" value="VWF_dom"/>
</dbReference>
<feature type="domain" description="VWFD" evidence="18">
    <location>
        <begin position="1"/>
        <end position="182"/>
    </location>
</feature>
<dbReference type="PANTHER" id="PTHR11339:SF361">
    <property type="entry name" value="VON WILLEBRAND FACTOR"/>
    <property type="match status" value="1"/>
</dbReference>
<feature type="compositionally biased region" description="Low complexity" evidence="14">
    <location>
        <begin position="1881"/>
        <end position="1895"/>
    </location>
</feature>
<accession>A0A6G0IXU1</accession>
<dbReference type="InterPro" id="IPR006207">
    <property type="entry name" value="Cys_knot_C"/>
</dbReference>
<keyword evidence="3" id="KW-0964">Secreted</keyword>
<feature type="disulfide bond" evidence="13">
    <location>
        <begin position="3142"/>
        <end position="3194"/>
    </location>
</feature>
<dbReference type="PROSITE" id="PS01225">
    <property type="entry name" value="CTCK_2"/>
    <property type="match status" value="2"/>
</dbReference>
<comment type="caution">
    <text evidence="19">The sequence shown here is derived from an EMBL/GenBank/DDBJ whole genome shotgun (WGS) entry which is preliminary data.</text>
</comment>
<dbReference type="InterPro" id="IPR002035">
    <property type="entry name" value="VWF_A"/>
</dbReference>
<feature type="domain" description="VWFC" evidence="16">
    <location>
        <begin position="2968"/>
        <end position="3033"/>
    </location>
</feature>
<comment type="subcellular location">
    <subcellularLocation>
        <location evidence="1">Secreted</location>
        <location evidence="1">Extracellular space</location>
        <location evidence="1">Extracellular matrix</location>
    </subcellularLocation>
</comment>
<keyword evidence="9" id="KW-0094">Blood coagulation</keyword>
<dbReference type="PROSITE" id="PS51233">
    <property type="entry name" value="VWFD"/>
    <property type="match status" value="5"/>
</dbReference>